<gene>
    <name evidence="10" type="ORF">ACFSR0_08525</name>
</gene>
<name>A0ABW5TK13_9ENTE</name>
<keyword evidence="4 8" id="KW-1003">Cell membrane</keyword>
<comment type="similarity">
    <text evidence="2 8">Belongs to the prokaryotic riboflavin transporter (P-RFT) (TC 2.A.87) family.</text>
</comment>
<dbReference type="Proteomes" id="UP001597427">
    <property type="component" value="Unassembled WGS sequence"/>
</dbReference>
<feature type="transmembrane region" description="Helical" evidence="9">
    <location>
        <begin position="45"/>
        <end position="64"/>
    </location>
</feature>
<feature type="transmembrane region" description="Helical" evidence="9">
    <location>
        <begin position="84"/>
        <end position="101"/>
    </location>
</feature>
<feature type="transmembrane region" description="Helical" evidence="9">
    <location>
        <begin position="113"/>
        <end position="138"/>
    </location>
</feature>
<proteinExistence type="inferred from homology"/>
<accession>A0ABW5TK13</accession>
<keyword evidence="3 8" id="KW-0813">Transport</keyword>
<evidence type="ECO:0000256" key="2">
    <source>
        <dbReference type="ARBA" id="ARBA00005540"/>
    </source>
</evidence>
<feature type="transmembrane region" description="Helical" evidence="9">
    <location>
        <begin position="12"/>
        <end position="33"/>
    </location>
</feature>
<evidence type="ECO:0000256" key="7">
    <source>
        <dbReference type="ARBA" id="ARBA00023136"/>
    </source>
</evidence>
<dbReference type="InterPro" id="IPR025720">
    <property type="entry name" value="RibU"/>
</dbReference>
<evidence type="ECO:0000256" key="9">
    <source>
        <dbReference type="SAM" id="Phobius"/>
    </source>
</evidence>
<comment type="subcellular location">
    <subcellularLocation>
        <location evidence="1">Cell membrane</location>
        <topology evidence="1">Multi-pass membrane protein</topology>
    </subcellularLocation>
</comment>
<dbReference type="PANTHER" id="PTHR38438">
    <property type="entry name" value="RIBOFLAVIN TRANSPORTER RIBU"/>
    <property type="match status" value="1"/>
</dbReference>
<evidence type="ECO:0000256" key="8">
    <source>
        <dbReference type="PIRNR" id="PIRNR037778"/>
    </source>
</evidence>
<organism evidence="10 11">
    <name type="scientific">Enterococcus camelliae</name>
    <dbReference type="NCBI Taxonomy" id="453959"/>
    <lineage>
        <taxon>Bacteria</taxon>
        <taxon>Bacillati</taxon>
        <taxon>Bacillota</taxon>
        <taxon>Bacilli</taxon>
        <taxon>Lactobacillales</taxon>
        <taxon>Enterococcaceae</taxon>
        <taxon>Enterococcus</taxon>
    </lineage>
</organism>
<dbReference type="Gene3D" id="1.10.1760.20">
    <property type="match status" value="1"/>
</dbReference>
<feature type="transmembrane region" description="Helical" evidence="9">
    <location>
        <begin position="158"/>
        <end position="186"/>
    </location>
</feature>
<keyword evidence="6 9" id="KW-1133">Transmembrane helix</keyword>
<keyword evidence="7 8" id="KW-0472">Membrane</keyword>
<sequence>MKNNKVQKMVAVSLFAAMGLILQYVGFPIIPAFSFMKVDFSDIPVLLSMFLYGPLAGIATAFLRSFLHLLTTGVGDPANLVGDVASFLATISFAFPIFYFFQMKNSGKTRQTLNQALGILTGILTMSILMSIANYFVITPIYLAFFGMNADQFLGMSLGRYVVIGVLPFNLIKSMLVSFVFLVLYAKLLPWLSKKQVGTIKHQSL</sequence>
<dbReference type="RefSeq" id="WP_379981849.1">
    <property type="nucleotide sequence ID" value="NZ_JBHUMO010000051.1"/>
</dbReference>
<evidence type="ECO:0000256" key="1">
    <source>
        <dbReference type="ARBA" id="ARBA00004651"/>
    </source>
</evidence>
<dbReference type="EMBL" id="JBHUMO010000051">
    <property type="protein sequence ID" value="MFD2729466.1"/>
    <property type="molecule type" value="Genomic_DNA"/>
</dbReference>
<dbReference type="PIRSF" id="PIRSF037778">
    <property type="entry name" value="UCP037778_transp_RibU"/>
    <property type="match status" value="1"/>
</dbReference>
<comment type="caution">
    <text evidence="10">The sequence shown here is derived from an EMBL/GenBank/DDBJ whole genome shotgun (WGS) entry which is preliminary data.</text>
</comment>
<evidence type="ECO:0000313" key="10">
    <source>
        <dbReference type="EMBL" id="MFD2729466.1"/>
    </source>
</evidence>
<dbReference type="PANTHER" id="PTHR38438:SF1">
    <property type="entry name" value="RIBOFLAVIN TRANSPORTER RIBU"/>
    <property type="match status" value="1"/>
</dbReference>
<evidence type="ECO:0000256" key="5">
    <source>
        <dbReference type="ARBA" id="ARBA00022692"/>
    </source>
</evidence>
<comment type="function">
    <text evidence="8">Probably a riboflavin-binding protein that interacts with the energy-coupling factor (ECF) ABC-transporter complex.</text>
</comment>
<evidence type="ECO:0000256" key="4">
    <source>
        <dbReference type="ARBA" id="ARBA00022475"/>
    </source>
</evidence>
<dbReference type="InterPro" id="IPR024529">
    <property type="entry name" value="ECF_trnsprt_substrate-spec"/>
</dbReference>
<dbReference type="Pfam" id="PF12822">
    <property type="entry name" value="ECF_trnsprt"/>
    <property type="match status" value="1"/>
</dbReference>
<keyword evidence="5 9" id="KW-0812">Transmembrane</keyword>
<evidence type="ECO:0000313" key="11">
    <source>
        <dbReference type="Proteomes" id="UP001597427"/>
    </source>
</evidence>
<evidence type="ECO:0000256" key="6">
    <source>
        <dbReference type="ARBA" id="ARBA00022989"/>
    </source>
</evidence>
<evidence type="ECO:0000256" key="3">
    <source>
        <dbReference type="ARBA" id="ARBA00022448"/>
    </source>
</evidence>
<protein>
    <recommendedName>
        <fullName evidence="8">Riboflavin transporter</fullName>
    </recommendedName>
</protein>
<reference evidence="11" key="1">
    <citation type="journal article" date="2019" name="Int. J. Syst. Evol. Microbiol.">
        <title>The Global Catalogue of Microorganisms (GCM) 10K type strain sequencing project: providing services to taxonomists for standard genome sequencing and annotation.</title>
        <authorList>
            <consortium name="The Broad Institute Genomics Platform"/>
            <consortium name="The Broad Institute Genome Sequencing Center for Infectious Disease"/>
            <person name="Wu L."/>
            <person name="Ma J."/>
        </authorList>
    </citation>
    <scope>NUCLEOTIDE SEQUENCE [LARGE SCALE GENOMIC DNA]</scope>
    <source>
        <strain evidence="11">TISTR 932</strain>
    </source>
</reference>
<keyword evidence="11" id="KW-1185">Reference proteome</keyword>